<dbReference type="EMBL" id="KZ511584">
    <property type="protein sequence ID" value="PKU32248.1"/>
    <property type="molecule type" value="Genomic_DNA"/>
</dbReference>
<dbReference type="GO" id="GO:0003964">
    <property type="term" value="F:RNA-directed DNA polymerase activity"/>
    <property type="evidence" value="ECO:0007669"/>
    <property type="project" value="UniProtKB-KW"/>
</dbReference>
<accession>A0A2I0TEL9</accession>
<dbReference type="Proteomes" id="UP000233556">
    <property type="component" value="Unassembled WGS sequence"/>
</dbReference>
<sequence>MANSLWCAPEVNTGAKTNLFTDNLDNRSEYTLSKFADDTKLGRIVGLPDTHATIQADVDSLEERTNWNLMKFKGKCQVLHLRRNNPKHWNRLWTNCLESSFA</sequence>
<name>A0A2I0TEL9_LIMLA</name>
<organism evidence="1 2">
    <name type="scientific">Limosa lapponica baueri</name>
    <dbReference type="NCBI Taxonomy" id="1758121"/>
    <lineage>
        <taxon>Eukaryota</taxon>
        <taxon>Metazoa</taxon>
        <taxon>Chordata</taxon>
        <taxon>Craniata</taxon>
        <taxon>Vertebrata</taxon>
        <taxon>Euteleostomi</taxon>
        <taxon>Archelosauria</taxon>
        <taxon>Archosauria</taxon>
        <taxon>Dinosauria</taxon>
        <taxon>Saurischia</taxon>
        <taxon>Theropoda</taxon>
        <taxon>Coelurosauria</taxon>
        <taxon>Aves</taxon>
        <taxon>Neognathae</taxon>
        <taxon>Neoaves</taxon>
        <taxon>Charadriiformes</taxon>
        <taxon>Scolopacidae</taxon>
        <taxon>Limosa</taxon>
    </lineage>
</organism>
<keyword evidence="1" id="KW-0808">Transferase</keyword>
<keyword evidence="2" id="KW-1185">Reference proteome</keyword>
<keyword evidence="1" id="KW-0548">Nucleotidyltransferase</keyword>
<dbReference type="AlphaFoldDB" id="A0A2I0TEL9"/>
<keyword evidence="1" id="KW-0695">RNA-directed DNA polymerase</keyword>
<evidence type="ECO:0000313" key="1">
    <source>
        <dbReference type="EMBL" id="PKU32248.1"/>
    </source>
</evidence>
<protein>
    <submittedName>
        <fullName evidence="1">Rna-directed dna polymerase from mobile element jockey-like</fullName>
    </submittedName>
</protein>
<dbReference type="OrthoDB" id="419189at2759"/>
<reference evidence="2" key="1">
    <citation type="submission" date="2017-11" db="EMBL/GenBank/DDBJ databases">
        <authorList>
            <person name="Lima N.C."/>
            <person name="Parody-Merino A.M."/>
            <person name="Battley P.F."/>
            <person name="Fidler A.E."/>
            <person name="Prosdocimi F."/>
        </authorList>
    </citation>
    <scope>NUCLEOTIDE SEQUENCE [LARGE SCALE GENOMIC DNA]</scope>
</reference>
<evidence type="ECO:0000313" key="2">
    <source>
        <dbReference type="Proteomes" id="UP000233556"/>
    </source>
</evidence>
<reference evidence="2" key="2">
    <citation type="submission" date="2017-12" db="EMBL/GenBank/DDBJ databases">
        <title>Genome sequence of the Bar-tailed Godwit (Limosa lapponica baueri).</title>
        <authorList>
            <person name="Lima N.C.B."/>
            <person name="Parody-Merino A.M."/>
            <person name="Battley P.F."/>
            <person name="Fidler A.E."/>
            <person name="Prosdocimi F."/>
        </authorList>
    </citation>
    <scope>NUCLEOTIDE SEQUENCE [LARGE SCALE GENOMIC DNA]</scope>
</reference>
<gene>
    <name evidence="1" type="ORF">llap_17448</name>
</gene>
<proteinExistence type="predicted"/>